<evidence type="ECO:0000256" key="4">
    <source>
        <dbReference type="ARBA" id="ARBA00023136"/>
    </source>
</evidence>
<dbReference type="RefSeq" id="WP_289454496.1">
    <property type="nucleotide sequence ID" value="NZ_JAUCGQ010000001.1"/>
</dbReference>
<comment type="caution">
    <text evidence="7">The sequence shown here is derived from an EMBL/GenBank/DDBJ whole genome shotgun (WGS) entry which is preliminary data.</text>
</comment>
<organism evidence="7 8">
    <name type="scientific">Cellulomonas alba</name>
    <dbReference type="NCBI Taxonomy" id="3053467"/>
    <lineage>
        <taxon>Bacteria</taxon>
        <taxon>Bacillati</taxon>
        <taxon>Actinomycetota</taxon>
        <taxon>Actinomycetes</taxon>
        <taxon>Micrococcales</taxon>
        <taxon>Cellulomonadaceae</taxon>
        <taxon>Cellulomonas</taxon>
    </lineage>
</organism>
<proteinExistence type="predicted"/>
<keyword evidence="3 5" id="KW-1133">Transmembrane helix</keyword>
<accession>A0ABT7SET0</accession>
<keyword evidence="8" id="KW-1185">Reference proteome</keyword>
<dbReference type="EMBL" id="JAUCGQ010000001">
    <property type="protein sequence ID" value="MDM7854698.1"/>
    <property type="molecule type" value="Genomic_DNA"/>
</dbReference>
<protein>
    <submittedName>
        <fullName evidence="7">FUSC family protein</fullName>
    </submittedName>
</protein>
<keyword evidence="2 5" id="KW-0812">Transmembrane</keyword>
<evidence type="ECO:0000259" key="6">
    <source>
        <dbReference type="Pfam" id="PF13515"/>
    </source>
</evidence>
<sequence>MADARAADGRRLPSDRRSGRVVLEAQTRQGWARVRTSFLPVLQAAVAVSIAYSIAHYVVGHPYPFFAPVCAWVVLGFTMDRSLRRVGELAIGVAVGVGLGDLLSHLIGSGWWQIALVLVASALVARFLDRGAMLTTQAGVQSMVLVGLPAAAVSGGAFGRWLDAAIGGAVAFLVAVLTPHDPRRHPRALARRATEELAGVLHVLARGLRTSDAQEVDDALARARLTQPVLDEWSDAASSARELARVAPASFRHRDELGRLGATSVLVDRAVRNARVLARRCRAAVEVDPPHDTGELGARLDDLARACDELAAALGSGRSTDRAAAVAQEVARALDPYVLAPDDWQAQSLVLLARSLTVDVQEAAGVRQRDARAALPEL</sequence>
<comment type="subcellular location">
    <subcellularLocation>
        <location evidence="1">Membrane</location>
        <topology evidence="1">Multi-pass membrane protein</topology>
    </subcellularLocation>
</comment>
<feature type="domain" description="Integral membrane bound transporter" evidence="6">
    <location>
        <begin position="51"/>
        <end position="174"/>
    </location>
</feature>
<keyword evidence="4 5" id="KW-0472">Membrane</keyword>
<evidence type="ECO:0000313" key="8">
    <source>
        <dbReference type="Proteomes" id="UP001529338"/>
    </source>
</evidence>
<dbReference type="InterPro" id="IPR049453">
    <property type="entry name" value="Memb_transporter_dom"/>
</dbReference>
<feature type="transmembrane region" description="Helical" evidence="5">
    <location>
        <begin position="140"/>
        <end position="158"/>
    </location>
</feature>
<evidence type="ECO:0000256" key="5">
    <source>
        <dbReference type="SAM" id="Phobius"/>
    </source>
</evidence>
<name>A0ABT7SET0_9CELL</name>
<evidence type="ECO:0000256" key="2">
    <source>
        <dbReference type="ARBA" id="ARBA00022692"/>
    </source>
</evidence>
<evidence type="ECO:0000313" key="7">
    <source>
        <dbReference type="EMBL" id="MDM7854698.1"/>
    </source>
</evidence>
<dbReference type="Pfam" id="PF13515">
    <property type="entry name" value="FUSC_2"/>
    <property type="match status" value="1"/>
</dbReference>
<evidence type="ECO:0000256" key="1">
    <source>
        <dbReference type="ARBA" id="ARBA00004141"/>
    </source>
</evidence>
<feature type="transmembrane region" description="Helical" evidence="5">
    <location>
        <begin position="38"/>
        <end position="55"/>
    </location>
</feature>
<dbReference type="Proteomes" id="UP001529338">
    <property type="component" value="Unassembled WGS sequence"/>
</dbReference>
<reference evidence="7 8" key="1">
    <citation type="submission" date="2023-06" db="EMBL/GenBank/DDBJ databases">
        <title>Cellulomonas sp. MW4 Whole genome sequence.</title>
        <authorList>
            <person name="Park S."/>
        </authorList>
    </citation>
    <scope>NUCLEOTIDE SEQUENCE [LARGE SCALE GENOMIC DNA]</scope>
    <source>
        <strain evidence="7 8">MW4</strain>
    </source>
</reference>
<gene>
    <name evidence="7" type="ORF">QRT04_07125</name>
</gene>
<evidence type="ECO:0000256" key="3">
    <source>
        <dbReference type="ARBA" id="ARBA00022989"/>
    </source>
</evidence>
<feature type="transmembrane region" description="Helical" evidence="5">
    <location>
        <begin position="110"/>
        <end position="128"/>
    </location>
</feature>